<keyword evidence="2" id="KW-0732">Signal</keyword>
<gene>
    <name evidence="3" type="ORF">SAMN04487991_2157</name>
</gene>
<feature type="signal peptide" evidence="2">
    <location>
        <begin position="1"/>
        <end position="24"/>
    </location>
</feature>
<dbReference type="OrthoDB" id="1522627at2"/>
<dbReference type="InterPro" id="IPR009003">
    <property type="entry name" value="Peptidase_S1_PA"/>
</dbReference>
<dbReference type="STRING" id="588602.SAMN04487991_2157"/>
<organism evidence="3 4">
    <name type="scientific">Celeribacter neptunius</name>
    <dbReference type="NCBI Taxonomy" id="588602"/>
    <lineage>
        <taxon>Bacteria</taxon>
        <taxon>Pseudomonadati</taxon>
        <taxon>Pseudomonadota</taxon>
        <taxon>Alphaproteobacteria</taxon>
        <taxon>Rhodobacterales</taxon>
        <taxon>Roseobacteraceae</taxon>
        <taxon>Celeribacter</taxon>
    </lineage>
</organism>
<feature type="chain" id="PRO_5011521407" evidence="2">
    <location>
        <begin position="25"/>
        <end position="473"/>
    </location>
</feature>
<keyword evidence="4" id="KW-1185">Reference proteome</keyword>
<protein>
    <submittedName>
        <fullName evidence="3">Trypsin-like peptidase domain-containing protein</fullName>
    </submittedName>
</protein>
<dbReference type="GO" id="GO:0006508">
    <property type="term" value="P:proteolysis"/>
    <property type="evidence" value="ECO:0007669"/>
    <property type="project" value="InterPro"/>
</dbReference>
<evidence type="ECO:0000313" key="3">
    <source>
        <dbReference type="EMBL" id="SFJ43416.1"/>
    </source>
</evidence>
<dbReference type="RefSeq" id="WP_090060677.1">
    <property type="nucleotide sequence ID" value="NZ_FORH01000003.1"/>
</dbReference>
<proteinExistence type="predicted"/>
<evidence type="ECO:0000256" key="1">
    <source>
        <dbReference type="SAM" id="MobiDB-lite"/>
    </source>
</evidence>
<reference evidence="4" key="1">
    <citation type="submission" date="2016-10" db="EMBL/GenBank/DDBJ databases">
        <authorList>
            <person name="Varghese N."/>
            <person name="Submissions S."/>
        </authorList>
    </citation>
    <scope>NUCLEOTIDE SEQUENCE [LARGE SCALE GENOMIC DNA]</scope>
    <source>
        <strain evidence="4">DSM 26471</strain>
    </source>
</reference>
<evidence type="ECO:0000313" key="4">
    <source>
        <dbReference type="Proteomes" id="UP000199630"/>
    </source>
</evidence>
<dbReference type="AlphaFoldDB" id="A0A1I3RDZ8"/>
<dbReference type="Proteomes" id="UP000199630">
    <property type="component" value="Unassembled WGS sequence"/>
</dbReference>
<sequence>MNSIYCAIRRAALILIVSISSAFSAPEDEVFQPFEAGRYSTSELRLIQLGLTLDGYYNGLLDGAWGQRSFRALSQYANKEFDSEPFEFHAVTLSLEALDFMLEGGWEMTFQEPLGFSMLWSTQLVEGRHSENFLNYSLIGSSLGISVHFGDVNSTRDLHQYVENFSAVRGDAYKVRKNNLVITSATNSQGKSLYARTNLVDGVWGTLMISAESYDKELLAALTASITTDRYASLRIPENGRLLNVAGKVGQLLASVPPETSDQESQKPNGSDRTSSGSGFYVSEFGHVLTNAHVVKECKALKVDGEDASLVEQSQNFDLALLKVNTEPKAIATFSPTVAKLNQDITVVGYPLSGLLGGINVTRGAISSMTGLGGDETTMQISAPVQPGNSGGPVLSSEGVVVGVVVSKLDAAAVQEVIGDIPQNINFAIRGSAAKLFLSLNGVEPVISDTSSAMNGPQLAEEAQTFTVQIECN</sequence>
<dbReference type="Pfam" id="PF13365">
    <property type="entry name" value="Trypsin_2"/>
    <property type="match status" value="1"/>
</dbReference>
<dbReference type="PANTHER" id="PTHR43019:SF23">
    <property type="entry name" value="PROTEASE DO-LIKE 5, CHLOROPLASTIC"/>
    <property type="match status" value="1"/>
</dbReference>
<evidence type="ECO:0000256" key="2">
    <source>
        <dbReference type="SAM" id="SignalP"/>
    </source>
</evidence>
<dbReference type="Gene3D" id="2.40.10.10">
    <property type="entry name" value="Trypsin-like serine proteases"/>
    <property type="match status" value="2"/>
</dbReference>
<dbReference type="PRINTS" id="PR00834">
    <property type="entry name" value="PROTEASES2C"/>
</dbReference>
<dbReference type="PANTHER" id="PTHR43019">
    <property type="entry name" value="SERINE ENDOPROTEASE DEGS"/>
    <property type="match status" value="1"/>
</dbReference>
<dbReference type="EMBL" id="FORH01000003">
    <property type="protein sequence ID" value="SFJ43416.1"/>
    <property type="molecule type" value="Genomic_DNA"/>
</dbReference>
<dbReference type="InterPro" id="IPR043504">
    <property type="entry name" value="Peptidase_S1_PA_chymotrypsin"/>
</dbReference>
<feature type="region of interest" description="Disordered" evidence="1">
    <location>
        <begin position="257"/>
        <end position="276"/>
    </location>
</feature>
<dbReference type="InterPro" id="IPR001940">
    <property type="entry name" value="Peptidase_S1C"/>
</dbReference>
<dbReference type="GO" id="GO:0004252">
    <property type="term" value="F:serine-type endopeptidase activity"/>
    <property type="evidence" value="ECO:0007669"/>
    <property type="project" value="InterPro"/>
</dbReference>
<dbReference type="SUPFAM" id="SSF50494">
    <property type="entry name" value="Trypsin-like serine proteases"/>
    <property type="match status" value="1"/>
</dbReference>
<accession>A0A1I3RDZ8</accession>
<feature type="compositionally biased region" description="Polar residues" evidence="1">
    <location>
        <begin position="266"/>
        <end position="276"/>
    </location>
</feature>
<name>A0A1I3RDZ8_9RHOB</name>